<evidence type="ECO:0000313" key="3">
    <source>
        <dbReference type="EMBL" id="CDW78004.1"/>
    </source>
</evidence>
<organism evidence="3 4">
    <name type="scientific">Stylonychia lemnae</name>
    <name type="common">Ciliate</name>
    <dbReference type="NCBI Taxonomy" id="5949"/>
    <lineage>
        <taxon>Eukaryota</taxon>
        <taxon>Sar</taxon>
        <taxon>Alveolata</taxon>
        <taxon>Ciliophora</taxon>
        <taxon>Intramacronucleata</taxon>
        <taxon>Spirotrichea</taxon>
        <taxon>Stichotrichia</taxon>
        <taxon>Sporadotrichida</taxon>
        <taxon>Oxytrichidae</taxon>
        <taxon>Stylonychinae</taxon>
        <taxon>Stylonychia</taxon>
    </lineage>
</organism>
<feature type="compositionally biased region" description="Basic and acidic residues" evidence="2">
    <location>
        <begin position="44"/>
        <end position="57"/>
    </location>
</feature>
<reference evidence="3 4" key="1">
    <citation type="submission" date="2014-06" db="EMBL/GenBank/DDBJ databases">
        <authorList>
            <person name="Swart Estienne"/>
        </authorList>
    </citation>
    <scope>NUCLEOTIDE SEQUENCE [LARGE SCALE GENOMIC DNA]</scope>
    <source>
        <strain evidence="3 4">130c</strain>
    </source>
</reference>
<feature type="compositionally biased region" description="Polar residues" evidence="2">
    <location>
        <begin position="399"/>
        <end position="421"/>
    </location>
</feature>
<dbReference type="InParanoid" id="A0A078A6Y7"/>
<evidence type="ECO:0000256" key="2">
    <source>
        <dbReference type="SAM" id="MobiDB-lite"/>
    </source>
</evidence>
<keyword evidence="1" id="KW-0175">Coiled coil</keyword>
<feature type="region of interest" description="Disordered" evidence="2">
    <location>
        <begin position="256"/>
        <end position="298"/>
    </location>
</feature>
<evidence type="ECO:0000313" key="4">
    <source>
        <dbReference type="Proteomes" id="UP000039865"/>
    </source>
</evidence>
<sequence>MTPLRIKSSSRKSPEKQEEPDDYYLRNTAASSNLQMSQSTHQRIGLDDLKNSTRPQDRDYYRRNHRLTNTIRDDDENSKSDYHALRRKQNSMTRRNSEKEELYAKMARDLFRENQEKDMELDRLRKEQAERDKRIEKDLERIRLEKAMEEQKRKMELDKLRSKTEFKLKTNPSDNKMTKLALQMLQDDQKNVDNLAQSLRNYLEYQNDKEKAAQARENALRNSISKLKKQKTKKRKALSIVNNGASYTQWTQGFSRKTTQFDPNSQTLYDPLNRSGLPDKPKDSPRRESTQRINVDRSMLLHTPEAPLLSLEKKISSIVQAGSNVQRKISTVSFADQSQNLAKQLSRKPSLNKIASQPAPSLKKQKTNTNAGTPKFDVPELNLNKIRSEAQKRTPYLQKVTSQKTLKKQGLQSKVSINSRQVNMLEPPARVQSAKNQNKQQNINNEASFFTVENLDSMSENSEGLNDQNRLSELINQVVQTQKNIEEVVIKGAKEYEENQKNPKLEVIYNEKEMELKKFLEMCTKHYKKCDQFVEELK</sequence>
<feature type="compositionally biased region" description="Basic and acidic residues" evidence="2">
    <location>
        <begin position="277"/>
        <end position="290"/>
    </location>
</feature>
<feature type="region of interest" description="Disordered" evidence="2">
    <location>
        <begin position="398"/>
        <end position="421"/>
    </location>
</feature>
<protein>
    <submittedName>
        <fullName evidence="3">Uncharacterized protein</fullName>
    </submittedName>
</protein>
<dbReference type="Proteomes" id="UP000039865">
    <property type="component" value="Unassembled WGS sequence"/>
</dbReference>
<feature type="coiled-coil region" evidence="1">
    <location>
        <begin position="202"/>
        <end position="230"/>
    </location>
</feature>
<name>A0A078A6Y7_STYLE</name>
<dbReference type="EMBL" id="CCKQ01006684">
    <property type="protein sequence ID" value="CDW78004.1"/>
    <property type="molecule type" value="Genomic_DNA"/>
</dbReference>
<feature type="region of interest" description="Disordered" evidence="2">
    <location>
        <begin position="354"/>
        <end position="378"/>
    </location>
</feature>
<dbReference type="AlphaFoldDB" id="A0A078A6Y7"/>
<proteinExistence type="predicted"/>
<feature type="region of interest" description="Disordered" evidence="2">
    <location>
        <begin position="1"/>
        <end position="57"/>
    </location>
</feature>
<accession>A0A078A6Y7</accession>
<feature type="compositionally biased region" description="Polar residues" evidence="2">
    <location>
        <begin position="28"/>
        <end position="42"/>
    </location>
</feature>
<gene>
    <name evidence="3" type="primary">Contig15027.g16011</name>
    <name evidence="3" type="ORF">STYLEM_6973</name>
</gene>
<feature type="compositionally biased region" description="Polar residues" evidence="2">
    <location>
        <begin position="256"/>
        <end position="268"/>
    </location>
</feature>
<evidence type="ECO:0000256" key="1">
    <source>
        <dbReference type="SAM" id="Coils"/>
    </source>
</evidence>
<keyword evidence="4" id="KW-1185">Reference proteome</keyword>